<gene>
    <name evidence="1" type="ORF">CA615_04145</name>
</gene>
<reference evidence="1 2" key="1">
    <citation type="submission" date="2017-05" db="EMBL/GenBank/DDBJ databases">
        <title>Host range expansion of the Methanosphaera genus to humans and monogastric animals involves recent and extensive reduction in genome content.</title>
        <authorList>
            <person name="Hoedt E.C."/>
            <person name="Volmer J.G."/>
            <person name="Parks D.H."/>
            <person name="Rosewarne C.P."/>
            <person name="Denman S.E."/>
            <person name="Mcsweeney C.S."/>
            <person name="O Cuiv P."/>
            <person name="Hugenholtz P."/>
            <person name="Tyson G.W."/>
            <person name="Morrison M."/>
        </authorList>
    </citation>
    <scope>NUCLEOTIDE SEQUENCE [LARGE SCALE GENOMIC DNA]</scope>
    <source>
        <strain evidence="1 2">PA5</strain>
    </source>
</reference>
<dbReference type="Proteomes" id="UP000248557">
    <property type="component" value="Unassembled WGS sequence"/>
</dbReference>
<sequence length="108" mass="13291">MVKRIWASPDPKYLHEIEDELYEYAVAHPEEYLGLNLYSVITDEFQKRLSDLYSEGEYHKTYMKILGKVKRAEHDYKHWKTPLEIAEWFVKKHPQWKRLYYYEGTECR</sequence>
<protein>
    <submittedName>
        <fullName evidence="1">Uncharacterized protein</fullName>
    </submittedName>
</protein>
<comment type="caution">
    <text evidence="1">The sequence shown here is derived from an EMBL/GenBank/DDBJ whole genome shotgun (WGS) entry which is preliminary data.</text>
</comment>
<dbReference type="RefSeq" id="WP_112149538.1">
    <property type="nucleotide sequence ID" value="NZ_CAUHHK010000007.1"/>
</dbReference>
<organism evidence="1 2">
    <name type="scientific">Methanosphaera stadtmanae</name>
    <dbReference type="NCBI Taxonomy" id="2317"/>
    <lineage>
        <taxon>Archaea</taxon>
        <taxon>Methanobacteriati</taxon>
        <taxon>Methanobacteriota</taxon>
        <taxon>Methanomada group</taxon>
        <taxon>Methanobacteria</taxon>
        <taxon>Methanobacteriales</taxon>
        <taxon>Methanobacteriaceae</taxon>
        <taxon>Methanosphaera</taxon>
    </lineage>
</organism>
<name>A0A328Q9B9_9EURY</name>
<evidence type="ECO:0000313" key="2">
    <source>
        <dbReference type="Proteomes" id="UP000248557"/>
    </source>
</evidence>
<accession>A0A328Q9B9</accession>
<evidence type="ECO:0000313" key="1">
    <source>
        <dbReference type="EMBL" id="RAP03078.1"/>
    </source>
</evidence>
<proteinExistence type="predicted"/>
<dbReference type="EMBL" id="NGJK01000046">
    <property type="protein sequence ID" value="RAP03078.1"/>
    <property type="molecule type" value="Genomic_DNA"/>
</dbReference>
<dbReference type="AlphaFoldDB" id="A0A328Q9B9"/>